<keyword evidence="4 13" id="KW-0808">Transferase</keyword>
<dbReference type="InterPro" id="IPR013785">
    <property type="entry name" value="Aldolase_TIM"/>
</dbReference>
<dbReference type="GO" id="GO:0009384">
    <property type="term" value="F:N-acylmannosamine kinase activity"/>
    <property type="evidence" value="ECO:0007669"/>
    <property type="project" value="UniProtKB-EC"/>
</dbReference>
<dbReference type="SUPFAM" id="SSF53067">
    <property type="entry name" value="Actin-like ATPase domain"/>
    <property type="match status" value="1"/>
</dbReference>
<dbReference type="HAMAP" id="MF_01235">
    <property type="entry name" value="ManNAc6P_epimer"/>
    <property type="match status" value="1"/>
</dbReference>
<dbReference type="GO" id="GO:0047465">
    <property type="term" value="F:N-acylglucosamine-6-phosphate 2-epimerase activity"/>
    <property type="evidence" value="ECO:0007669"/>
    <property type="project" value="UniProtKB-EC"/>
</dbReference>
<dbReference type="InterPro" id="IPR000600">
    <property type="entry name" value="ROK"/>
</dbReference>
<evidence type="ECO:0000313" key="15">
    <source>
        <dbReference type="Proteomes" id="UP000186143"/>
    </source>
</evidence>
<comment type="function">
    <text evidence="2 12">Converts N-acetylmannosamine-6-phosphate (ManNAc-6-P) to N-acetylglucosamine-6-phosphate (GlcNAc-6-P).</text>
</comment>
<keyword evidence="4 13" id="KW-0418">Kinase</keyword>
<name>A0A1Q9AQG8_9HYPH</name>
<evidence type="ECO:0000256" key="11">
    <source>
        <dbReference type="ARBA" id="ARBA00061385"/>
    </source>
</evidence>
<evidence type="ECO:0000256" key="7">
    <source>
        <dbReference type="ARBA" id="ARBA00050815"/>
    </source>
</evidence>
<sequence>MVSPRQKKGQRVHKQDLQDSLVVSCQPVPGGPMDTAEAVVGFARAALAGGARALRIESVAYVRAVRAAVSAPIIGLVKRDLSDSPVRITPFLSDVEGLIEAGADIIAFDATDRPRPVPVAELAAAVRAAGRLSMADCACVEDGRRALALGVDFLGTTMSGYTGGPEPVAPDLELIAAFRAMTPDVIAEGRIRTPEQAAAAVAAGAAAVVVGSAITRTEHATGWFLEAVTGAWRRRAAGDQPVLAVDLGGTKTSLALVRGAEIVASRTFATERAAGPDAWLDAVAAEATRLGGSYGAVGLAVTGFVDRGTWSAMNPATLGIPEAYPLIAAAKARFDQPVMAVNDAQAAAWGEFRFGAGQAQMHEPGSLADENGAESGTDLVFLTISTGLGGGIVAGGRLLTGLSGHFGILGLGSGGARPLEDEISGGFVAGQARAAGHALDAANVFAAAQGGAGWAEAIVQRSAARAALLTGDLQLALDPAVIVIGGGIGLATGYLDRLAALHAARPARQRPRLVPARLGAEAGLIGVAALARDRLA</sequence>
<comment type="catalytic activity">
    <reaction evidence="7">
        <text>an N-acyl-D-mannosamine + ATP = an N-acyl-D-mannosamine 6-phosphate + ADP + H(+)</text>
        <dbReference type="Rhea" id="RHEA:23832"/>
        <dbReference type="ChEBI" id="CHEBI:15378"/>
        <dbReference type="ChEBI" id="CHEBI:16062"/>
        <dbReference type="ChEBI" id="CHEBI:30616"/>
        <dbReference type="ChEBI" id="CHEBI:57666"/>
        <dbReference type="ChEBI" id="CHEBI:456216"/>
        <dbReference type="EC" id="2.7.1.60"/>
    </reaction>
</comment>
<evidence type="ECO:0000256" key="9">
    <source>
        <dbReference type="ARBA" id="ARBA00060606"/>
    </source>
</evidence>
<dbReference type="NCBIfam" id="NF002231">
    <property type="entry name" value="PRK01130.1"/>
    <property type="match status" value="1"/>
</dbReference>
<evidence type="ECO:0000313" key="13">
    <source>
        <dbReference type="EMBL" id="OLP57619.1"/>
    </source>
</evidence>
<comment type="similarity">
    <text evidence="12">Belongs to the NanE family.</text>
</comment>
<dbReference type="FunFam" id="3.20.20.70:FF:000035">
    <property type="entry name" value="Putative N-acetylmannosamine-6-phosphate 2-epimerase"/>
    <property type="match status" value="1"/>
</dbReference>
<keyword evidence="6 12" id="KW-0119">Carbohydrate metabolism</keyword>
<dbReference type="EMBL" id="MKIO01000014">
    <property type="protein sequence ID" value="OLP57619.1"/>
    <property type="molecule type" value="Genomic_DNA"/>
</dbReference>
<dbReference type="SUPFAM" id="SSF51366">
    <property type="entry name" value="Ribulose-phoshate binding barrel"/>
    <property type="match status" value="1"/>
</dbReference>
<reference evidence="13 15" key="1">
    <citation type="submission" date="2016-09" db="EMBL/GenBank/DDBJ databases">
        <title>Rhizobium sp. nov., a novel species isolated from the rice rhizosphere.</title>
        <authorList>
            <person name="Zhao J."/>
            <person name="Zhang X."/>
        </authorList>
    </citation>
    <scope>NUCLEOTIDE SEQUENCE [LARGE SCALE GENOMIC DNA]</scope>
    <source>
        <strain evidence="13 15">MH17</strain>
    </source>
</reference>
<comment type="function">
    <text evidence="8">Catalyzes the phosphorylation of N-acetylmannosamine (ManNAc) to ManNAc-6-P.</text>
</comment>
<dbReference type="PANTHER" id="PTHR36204">
    <property type="entry name" value="N-ACETYLMANNOSAMINE-6-PHOSPHATE 2-EPIMERASE-RELATED"/>
    <property type="match status" value="1"/>
</dbReference>
<dbReference type="AlphaFoldDB" id="A0A1Q9AQG8"/>
<evidence type="ECO:0000256" key="1">
    <source>
        <dbReference type="ARBA" id="ARBA00000056"/>
    </source>
</evidence>
<proteinExistence type="inferred from homology"/>
<comment type="similarity">
    <text evidence="10">In the N-terminal section; belongs to the NanE family.</text>
</comment>
<comment type="catalytic activity">
    <reaction evidence="1 12">
        <text>an N-acyl-D-glucosamine 6-phosphate = an N-acyl-D-mannosamine 6-phosphate</text>
        <dbReference type="Rhea" id="RHEA:23932"/>
        <dbReference type="ChEBI" id="CHEBI:57599"/>
        <dbReference type="ChEBI" id="CHEBI:57666"/>
        <dbReference type="EC" id="5.1.3.9"/>
    </reaction>
</comment>
<comment type="pathway">
    <text evidence="3 12">Amino-sugar metabolism; N-acetylneuraminate degradation; D-fructose 6-phosphate from N-acetylneuraminate: step 3/5.</text>
</comment>
<comment type="pathway">
    <text evidence="9">Amino-sugar metabolism; N-acetylneuraminate degradation; D-fructose 6-phosphate from N-acetylneuraminate: step 2/5.</text>
</comment>
<evidence type="ECO:0000256" key="8">
    <source>
        <dbReference type="ARBA" id="ARBA00053450"/>
    </source>
</evidence>
<dbReference type="InterPro" id="IPR007260">
    <property type="entry name" value="NanE"/>
</dbReference>
<evidence type="ECO:0000256" key="5">
    <source>
        <dbReference type="ARBA" id="ARBA00023235"/>
    </source>
</evidence>
<dbReference type="InterPro" id="IPR011060">
    <property type="entry name" value="RibuloseP-bd_barrel"/>
</dbReference>
<dbReference type="GO" id="GO:0019262">
    <property type="term" value="P:N-acetylneuraminate catabolic process"/>
    <property type="evidence" value="ECO:0007669"/>
    <property type="project" value="UniProtKB-UniRule"/>
</dbReference>
<keyword evidence="16" id="KW-1185">Reference proteome</keyword>
<dbReference type="GO" id="GO:0005829">
    <property type="term" value="C:cytosol"/>
    <property type="evidence" value="ECO:0007669"/>
    <property type="project" value="TreeGrafter"/>
</dbReference>
<comment type="caution">
    <text evidence="13">The sequence shown here is derived from an EMBL/GenBank/DDBJ whole genome shotgun (WGS) entry which is preliminary data.</text>
</comment>
<evidence type="ECO:0000256" key="4">
    <source>
        <dbReference type="ARBA" id="ARBA00022777"/>
    </source>
</evidence>
<dbReference type="PANTHER" id="PTHR36204:SF1">
    <property type="entry name" value="N-ACETYLMANNOSAMINE-6-PHOSPHATE 2-EPIMERASE-RELATED"/>
    <property type="match status" value="1"/>
</dbReference>
<dbReference type="EMBL" id="MSPX01000025">
    <property type="protein sequence ID" value="OQP83995.1"/>
    <property type="molecule type" value="Genomic_DNA"/>
</dbReference>
<dbReference type="InterPro" id="IPR043129">
    <property type="entry name" value="ATPase_NBD"/>
</dbReference>
<dbReference type="Pfam" id="PF04131">
    <property type="entry name" value="NanE"/>
    <property type="match status" value="1"/>
</dbReference>
<evidence type="ECO:0000256" key="6">
    <source>
        <dbReference type="ARBA" id="ARBA00023277"/>
    </source>
</evidence>
<protein>
    <recommendedName>
        <fullName evidence="12">Putative N-acetylmannosamine-6-phosphate 2-epimerase</fullName>
        <ecNumber evidence="12">5.1.3.9</ecNumber>
    </recommendedName>
    <alternativeName>
        <fullName evidence="12">ManNAc-6-P epimerase</fullName>
    </alternativeName>
</protein>
<gene>
    <name evidence="12" type="primary">nanE</name>
    <name evidence="13" type="ORF">BJF92_07215</name>
    <name evidence="14" type="ORF">BTR14_20970</name>
</gene>
<dbReference type="Proteomes" id="UP000192652">
    <property type="component" value="Unassembled WGS sequence"/>
</dbReference>
<dbReference type="Gene3D" id="3.20.20.70">
    <property type="entry name" value="Aldolase class I"/>
    <property type="match status" value="1"/>
</dbReference>
<evidence type="ECO:0000256" key="12">
    <source>
        <dbReference type="HAMAP-Rule" id="MF_01235"/>
    </source>
</evidence>
<dbReference type="EC" id="5.1.3.9" evidence="12"/>
<reference evidence="14 16" key="3">
    <citation type="journal article" date="2017" name="Antonie Van Leeuwenhoek">
        <title>Rhizobium rhizosphaerae sp. nov., a novel species isolated from rice rhizosphere.</title>
        <authorList>
            <person name="Zhao J.J."/>
            <person name="Zhang J."/>
            <person name="Zhang R.J."/>
            <person name="Zhang C.W."/>
            <person name="Yin H.Q."/>
            <person name="Zhang X.X."/>
        </authorList>
    </citation>
    <scope>NUCLEOTIDE SEQUENCE [LARGE SCALE GENOMIC DNA]</scope>
    <source>
        <strain evidence="14 16">RD15</strain>
    </source>
</reference>
<organism evidence="13 15">
    <name type="scientific">Xaviernesmea rhizosphaerae</name>
    <dbReference type="NCBI Taxonomy" id="1672749"/>
    <lineage>
        <taxon>Bacteria</taxon>
        <taxon>Pseudomonadati</taxon>
        <taxon>Pseudomonadota</taxon>
        <taxon>Alphaproteobacteria</taxon>
        <taxon>Hyphomicrobiales</taxon>
        <taxon>Rhizobiaceae</taxon>
        <taxon>Rhizobium/Agrobacterium group</taxon>
        <taxon>Xaviernesmea</taxon>
    </lineage>
</organism>
<dbReference type="Gene3D" id="3.30.420.40">
    <property type="match status" value="3"/>
</dbReference>
<comment type="similarity">
    <text evidence="11">In the C-terminal section; belongs to the ROK (NagC/XylR) family. NanK subfamily.</text>
</comment>
<dbReference type="Proteomes" id="UP000186143">
    <property type="component" value="Unassembled WGS sequence"/>
</dbReference>
<evidence type="ECO:0000256" key="3">
    <source>
        <dbReference type="ARBA" id="ARBA00005081"/>
    </source>
</evidence>
<accession>A0A1Q9AQG8</accession>
<evidence type="ECO:0000256" key="10">
    <source>
        <dbReference type="ARBA" id="ARBA00061354"/>
    </source>
</evidence>
<evidence type="ECO:0000256" key="2">
    <source>
        <dbReference type="ARBA" id="ARBA00002147"/>
    </source>
</evidence>
<evidence type="ECO:0000313" key="16">
    <source>
        <dbReference type="Proteomes" id="UP000192652"/>
    </source>
</evidence>
<keyword evidence="5 12" id="KW-0413">Isomerase</keyword>
<dbReference type="UniPathway" id="UPA00629">
    <property type="reaction ID" value="UER00682"/>
</dbReference>
<evidence type="ECO:0000313" key="14">
    <source>
        <dbReference type="EMBL" id="OQP83995.1"/>
    </source>
</evidence>
<dbReference type="Pfam" id="PF00480">
    <property type="entry name" value="ROK"/>
    <property type="match status" value="1"/>
</dbReference>
<reference evidence="14" key="2">
    <citation type="submission" date="2016-12" db="EMBL/GenBank/DDBJ databases">
        <authorList>
            <person name="Zhang X."/>
            <person name="Zhao J."/>
        </authorList>
    </citation>
    <scope>NUCLEOTIDE SEQUENCE</scope>
    <source>
        <strain evidence="14">RD15</strain>
    </source>
</reference>
<dbReference type="GO" id="GO:0006053">
    <property type="term" value="P:N-acetylmannosamine catabolic process"/>
    <property type="evidence" value="ECO:0007669"/>
    <property type="project" value="TreeGrafter"/>
</dbReference>
<dbReference type="STRING" id="1672749.BJF92_07215"/>